<sequence>MILSLYLGGCPPSLTISARKIKEVIEVLHRRANVDTSFIVNHPLVLLSSVENSLKPRIEIFNQLKSKNLLRRKTSLATICKLPEMKLIKRYAVSYSAQLGEVSFPLRAHSL</sequence>
<organism evidence="4 5">
    <name type="scientific">Dipteronia sinensis</name>
    <dbReference type="NCBI Taxonomy" id="43782"/>
    <lineage>
        <taxon>Eukaryota</taxon>
        <taxon>Viridiplantae</taxon>
        <taxon>Streptophyta</taxon>
        <taxon>Embryophyta</taxon>
        <taxon>Tracheophyta</taxon>
        <taxon>Spermatophyta</taxon>
        <taxon>Magnoliopsida</taxon>
        <taxon>eudicotyledons</taxon>
        <taxon>Gunneridae</taxon>
        <taxon>Pentapetalae</taxon>
        <taxon>rosids</taxon>
        <taxon>malvids</taxon>
        <taxon>Sapindales</taxon>
        <taxon>Sapindaceae</taxon>
        <taxon>Hippocastanoideae</taxon>
        <taxon>Acereae</taxon>
        <taxon>Dipteronia</taxon>
    </lineage>
</organism>
<gene>
    <name evidence="4" type="ORF">Dsin_030909</name>
</gene>
<dbReference type="GO" id="GO:0003676">
    <property type="term" value="F:nucleic acid binding"/>
    <property type="evidence" value="ECO:0007669"/>
    <property type="project" value="InterPro"/>
</dbReference>
<dbReference type="AlphaFoldDB" id="A0AAD9ZK78"/>
<dbReference type="EMBL" id="JANJYJ010000010">
    <property type="protein sequence ID" value="KAK3183623.1"/>
    <property type="molecule type" value="Genomic_DNA"/>
</dbReference>
<keyword evidence="3" id="KW-0809">Transit peptide</keyword>
<protein>
    <submittedName>
        <fullName evidence="4">Uncharacterized protein</fullName>
    </submittedName>
</protein>
<dbReference type="GO" id="GO:0006353">
    <property type="term" value="P:DNA-templated transcription termination"/>
    <property type="evidence" value="ECO:0007669"/>
    <property type="project" value="UniProtKB-KW"/>
</dbReference>
<accession>A0AAD9ZK78</accession>
<dbReference type="Gene3D" id="1.25.70.10">
    <property type="entry name" value="Transcription termination factor 3, mitochondrial"/>
    <property type="match status" value="1"/>
</dbReference>
<reference evidence="4" key="1">
    <citation type="journal article" date="2023" name="Plant J.">
        <title>Genome sequences and population genomics provide insights into the demographic history, inbreeding, and mutation load of two 'living fossil' tree species of Dipteronia.</title>
        <authorList>
            <person name="Feng Y."/>
            <person name="Comes H.P."/>
            <person name="Chen J."/>
            <person name="Zhu S."/>
            <person name="Lu R."/>
            <person name="Zhang X."/>
            <person name="Li P."/>
            <person name="Qiu J."/>
            <person name="Olsen K.M."/>
            <person name="Qiu Y."/>
        </authorList>
    </citation>
    <scope>NUCLEOTIDE SEQUENCE</scope>
    <source>
        <strain evidence="4">NBL</strain>
    </source>
</reference>
<keyword evidence="2" id="KW-0806">Transcription termination</keyword>
<dbReference type="Pfam" id="PF02536">
    <property type="entry name" value="mTERF"/>
    <property type="match status" value="1"/>
</dbReference>
<keyword evidence="2" id="KW-0805">Transcription regulation</keyword>
<evidence type="ECO:0000256" key="3">
    <source>
        <dbReference type="ARBA" id="ARBA00022946"/>
    </source>
</evidence>
<comment type="caution">
    <text evidence="4">The sequence shown here is derived from an EMBL/GenBank/DDBJ whole genome shotgun (WGS) entry which is preliminary data.</text>
</comment>
<keyword evidence="2" id="KW-0804">Transcription</keyword>
<evidence type="ECO:0000256" key="2">
    <source>
        <dbReference type="ARBA" id="ARBA00022472"/>
    </source>
</evidence>
<dbReference type="InterPro" id="IPR038538">
    <property type="entry name" value="MTERF_sf"/>
</dbReference>
<proteinExistence type="inferred from homology"/>
<name>A0AAD9ZK78_9ROSI</name>
<evidence type="ECO:0000313" key="5">
    <source>
        <dbReference type="Proteomes" id="UP001281410"/>
    </source>
</evidence>
<evidence type="ECO:0000256" key="1">
    <source>
        <dbReference type="ARBA" id="ARBA00007692"/>
    </source>
</evidence>
<dbReference type="InterPro" id="IPR003690">
    <property type="entry name" value="MTERF"/>
</dbReference>
<dbReference type="Proteomes" id="UP001281410">
    <property type="component" value="Unassembled WGS sequence"/>
</dbReference>
<keyword evidence="5" id="KW-1185">Reference proteome</keyword>
<evidence type="ECO:0000313" key="4">
    <source>
        <dbReference type="EMBL" id="KAK3183623.1"/>
    </source>
</evidence>
<comment type="similarity">
    <text evidence="1">Belongs to the mTERF family.</text>
</comment>